<dbReference type="RefSeq" id="WP_049693658.1">
    <property type="nucleotide sequence ID" value="NZ_CP016540.2"/>
</dbReference>
<feature type="transmembrane region" description="Helical" evidence="1">
    <location>
        <begin position="78"/>
        <end position="95"/>
    </location>
</feature>
<sequence length="129" mass="15093">MEVVMYMGLFVLVISYFLFSNVYLKKKRGIKRGSRSIFHEDKNRYVMILQGVIFIGFIYTCMYLIAELDFTELSLAVQISPLAGLFVLQIVVTGLEEWVLHRDKERYWYDWTETVFVGLIFALLLTTVG</sequence>
<keyword evidence="1" id="KW-1133">Transmembrane helix</keyword>
<feature type="transmembrane region" description="Helical" evidence="1">
    <location>
        <begin position="6"/>
        <end position="24"/>
    </location>
</feature>
<dbReference type="AlphaFoldDB" id="A0A1B1S1R1"/>
<keyword evidence="3" id="KW-1185">Reference proteome</keyword>
<dbReference type="KEGG" id="pll:I858_009065"/>
<evidence type="ECO:0000313" key="3">
    <source>
        <dbReference type="Proteomes" id="UP000053354"/>
    </source>
</evidence>
<name>A0A1B1S1R1_9BACL</name>
<gene>
    <name evidence="2" type="ORF">I858_009065</name>
</gene>
<feature type="transmembrane region" description="Helical" evidence="1">
    <location>
        <begin position="45"/>
        <end position="66"/>
    </location>
</feature>
<dbReference type="Pfam" id="PF13789">
    <property type="entry name" value="DUF4181"/>
    <property type="match status" value="1"/>
</dbReference>
<keyword evidence="1" id="KW-0472">Membrane</keyword>
<accession>A0A1B1S1R1</accession>
<organism evidence="2 3">
    <name type="scientific">Planococcus versutus</name>
    <dbReference type="NCBI Taxonomy" id="1302659"/>
    <lineage>
        <taxon>Bacteria</taxon>
        <taxon>Bacillati</taxon>
        <taxon>Bacillota</taxon>
        <taxon>Bacilli</taxon>
        <taxon>Bacillales</taxon>
        <taxon>Caryophanaceae</taxon>
        <taxon>Planococcus</taxon>
    </lineage>
</organism>
<protein>
    <submittedName>
        <fullName evidence="2">DUF4181 domain-containing protein</fullName>
    </submittedName>
</protein>
<dbReference type="EMBL" id="CP016540">
    <property type="protein sequence ID" value="ANU27138.1"/>
    <property type="molecule type" value="Genomic_DNA"/>
</dbReference>
<dbReference type="OrthoDB" id="2427813at2"/>
<reference evidence="2" key="1">
    <citation type="submission" date="2016-10" db="EMBL/GenBank/DDBJ databases">
        <authorList>
            <person name="See-Too W.S."/>
        </authorList>
    </citation>
    <scope>NUCLEOTIDE SEQUENCE</scope>
    <source>
        <strain evidence="2">L10.15</strain>
    </source>
</reference>
<evidence type="ECO:0000313" key="2">
    <source>
        <dbReference type="EMBL" id="ANU27138.1"/>
    </source>
</evidence>
<keyword evidence="1" id="KW-0812">Transmembrane</keyword>
<proteinExistence type="predicted"/>
<dbReference type="InterPro" id="IPR025441">
    <property type="entry name" value="DUF4181"/>
</dbReference>
<feature type="transmembrane region" description="Helical" evidence="1">
    <location>
        <begin position="107"/>
        <end position="128"/>
    </location>
</feature>
<dbReference type="STRING" id="1302659.I858_009065"/>
<evidence type="ECO:0000256" key="1">
    <source>
        <dbReference type="SAM" id="Phobius"/>
    </source>
</evidence>
<dbReference type="Proteomes" id="UP000053354">
    <property type="component" value="Chromosome"/>
</dbReference>